<name>A0ACA8ZNT4_9GAMM</name>
<organism evidence="1 2">
    <name type="scientific">Bathymodiolus azoricus thioautotrophic gill symbiont</name>
    <dbReference type="NCBI Taxonomy" id="235205"/>
    <lineage>
        <taxon>Bacteria</taxon>
        <taxon>Pseudomonadati</taxon>
        <taxon>Pseudomonadota</taxon>
        <taxon>Gammaproteobacteria</taxon>
        <taxon>sulfur-oxidizing symbionts</taxon>
    </lineage>
</organism>
<keyword evidence="2" id="KW-1185">Reference proteome</keyword>
<reference evidence="1" key="1">
    <citation type="submission" date="2020-05" db="EMBL/GenBank/DDBJ databases">
        <authorList>
            <person name="Petersen J."/>
            <person name="Sayavedra L."/>
        </authorList>
    </citation>
    <scope>NUCLEOTIDE SEQUENCE</scope>
    <source>
        <strain evidence="1">B azoricus SOX Menez Gwen</strain>
    </source>
</reference>
<dbReference type="EMBL" id="CAESAP020000120">
    <property type="protein sequence ID" value="CAB5497728.1"/>
    <property type="molecule type" value="Genomic_DNA"/>
</dbReference>
<gene>
    <name evidence="1" type="ORF">AZO1586R_644</name>
</gene>
<protein>
    <submittedName>
        <fullName evidence="1">Protein PhnA</fullName>
    </submittedName>
</protein>
<evidence type="ECO:0000313" key="1">
    <source>
        <dbReference type="EMBL" id="CAB5497728.1"/>
    </source>
</evidence>
<comment type="caution">
    <text evidence="1">The sequence shown here is derived from an EMBL/GenBank/DDBJ whole genome shotgun (WGS) entry which is preliminary data.</text>
</comment>
<dbReference type="Proteomes" id="UP000635628">
    <property type="component" value="Unassembled WGS sequence"/>
</dbReference>
<evidence type="ECO:0000313" key="2">
    <source>
        <dbReference type="Proteomes" id="UP000635628"/>
    </source>
</evidence>
<accession>A0ACA8ZNT4</accession>
<sequence>MGLPTQDLKEPDLKIKGSQSVVKVGTKVKNIRLCDGDHDIDCKIPNFGGMKLKSEFVKKV</sequence>
<proteinExistence type="predicted"/>